<dbReference type="SMART" id="SM01321">
    <property type="entry name" value="Y1_Tnp"/>
    <property type="match status" value="1"/>
</dbReference>
<dbReference type="PANTHER" id="PTHR36966">
    <property type="entry name" value="REP-ASSOCIATED TYROSINE TRANSPOSASE"/>
    <property type="match status" value="1"/>
</dbReference>
<dbReference type="Proteomes" id="UP000669060">
    <property type="component" value="Unassembled WGS sequence"/>
</dbReference>
<evidence type="ECO:0000313" key="2">
    <source>
        <dbReference type="EMBL" id="MBO3276732.1"/>
    </source>
</evidence>
<dbReference type="InterPro" id="IPR002686">
    <property type="entry name" value="Transposase_17"/>
</dbReference>
<dbReference type="EMBL" id="JAELYA010000006">
    <property type="protein sequence ID" value="MBO3276732.1"/>
    <property type="molecule type" value="Genomic_DNA"/>
</dbReference>
<name>A0ABS3TSU6_9PSED</name>
<protein>
    <submittedName>
        <fullName evidence="2">Transposase</fullName>
    </submittedName>
</protein>
<gene>
    <name evidence="2" type="ORF">JFY56_16010</name>
</gene>
<dbReference type="InterPro" id="IPR052715">
    <property type="entry name" value="RAYT_transposase"/>
</dbReference>
<evidence type="ECO:0000259" key="1">
    <source>
        <dbReference type="SMART" id="SM01321"/>
    </source>
</evidence>
<dbReference type="RefSeq" id="WP_208314836.1">
    <property type="nucleotide sequence ID" value="NZ_JAELYA010000006.1"/>
</dbReference>
<organism evidence="2 3">
    <name type="scientific">Pseudomonas schmalbachii</name>
    <dbReference type="NCBI Taxonomy" id="2816993"/>
    <lineage>
        <taxon>Bacteria</taxon>
        <taxon>Pseudomonadati</taxon>
        <taxon>Pseudomonadota</taxon>
        <taxon>Gammaproteobacteria</taxon>
        <taxon>Pseudomonadales</taxon>
        <taxon>Pseudomonadaceae</taxon>
        <taxon>Pseudomonas</taxon>
    </lineage>
</organism>
<dbReference type="Gene3D" id="3.30.70.1290">
    <property type="entry name" value="Transposase IS200-like"/>
    <property type="match status" value="1"/>
</dbReference>
<reference evidence="2 3" key="1">
    <citation type="submission" date="2020-12" db="EMBL/GenBank/DDBJ databases">
        <title>Pseudomonas schmalbachii sp. nov. isolated from millipede gut.</title>
        <authorList>
            <person name="Shelomi M."/>
        </authorList>
    </citation>
    <scope>NUCLEOTIDE SEQUENCE [LARGE SCALE GENOMIC DNA]</scope>
    <source>
        <strain evidence="2 3">Milli4</strain>
    </source>
</reference>
<dbReference type="InterPro" id="IPR036515">
    <property type="entry name" value="Transposase_17_sf"/>
</dbReference>
<comment type="caution">
    <text evidence="2">The sequence shown here is derived from an EMBL/GenBank/DDBJ whole genome shotgun (WGS) entry which is preliminary data.</text>
</comment>
<evidence type="ECO:0000313" key="3">
    <source>
        <dbReference type="Proteomes" id="UP000669060"/>
    </source>
</evidence>
<keyword evidence="3" id="KW-1185">Reference proteome</keyword>
<sequence length="175" mass="21066">MRYRRTLTPGATYFFTVNLEDRSQHLLVEHITILRAVTRQVKATHPFEIRAMVVLPEHIHAIWTLPEGDENFPTRWSLIKSGFSRHLPRTETINRTRHNKRERGIWQRRYWEHRIRDEEDLQRHVDYIHFNPVKHGHAPRAMDWPYSSIHRYIRQGLLPADWGSNEETGSFGERQ</sequence>
<dbReference type="PANTHER" id="PTHR36966:SF1">
    <property type="entry name" value="REP-ASSOCIATED TYROSINE TRANSPOSASE"/>
    <property type="match status" value="1"/>
</dbReference>
<feature type="domain" description="Transposase IS200-like" evidence="1">
    <location>
        <begin position="8"/>
        <end position="131"/>
    </location>
</feature>
<accession>A0ABS3TSU6</accession>
<dbReference type="NCBIfam" id="NF047646">
    <property type="entry name" value="REP_Tyr_transpos"/>
    <property type="match status" value="1"/>
</dbReference>
<proteinExistence type="predicted"/>
<dbReference type="SUPFAM" id="SSF143422">
    <property type="entry name" value="Transposase IS200-like"/>
    <property type="match status" value="1"/>
</dbReference>